<evidence type="ECO:0000259" key="12">
    <source>
        <dbReference type="Pfam" id="PF00626"/>
    </source>
</evidence>
<dbReference type="SMART" id="SM00262">
    <property type="entry name" value="GEL"/>
    <property type="match status" value="2"/>
</dbReference>
<dbReference type="PANTHER" id="PTHR11977:SF130">
    <property type="entry name" value="SEVERIN"/>
    <property type="match status" value="1"/>
</dbReference>
<organism evidence="13 14">
    <name type="scientific">Pomacea canaliculata</name>
    <name type="common">Golden apple snail</name>
    <dbReference type="NCBI Taxonomy" id="400727"/>
    <lineage>
        <taxon>Eukaryota</taxon>
        <taxon>Metazoa</taxon>
        <taxon>Spiralia</taxon>
        <taxon>Lophotrochozoa</taxon>
        <taxon>Mollusca</taxon>
        <taxon>Gastropoda</taxon>
        <taxon>Caenogastropoda</taxon>
        <taxon>Architaenioglossa</taxon>
        <taxon>Ampullarioidea</taxon>
        <taxon>Ampullariidae</taxon>
        <taxon>Pomacea</taxon>
    </lineage>
</organism>
<keyword evidence="14" id="KW-1185">Reference proteome</keyword>
<evidence type="ECO:0000256" key="2">
    <source>
        <dbReference type="ARBA" id="ARBA00008418"/>
    </source>
</evidence>
<keyword evidence="3" id="KW-0117">Actin capping</keyword>
<dbReference type="OrthoDB" id="6375767at2759"/>
<dbReference type="Proteomes" id="UP000245119">
    <property type="component" value="Linkage Group LG9"/>
</dbReference>
<evidence type="ECO:0000313" key="13">
    <source>
        <dbReference type="EMBL" id="PVD24423.1"/>
    </source>
</evidence>
<comment type="similarity">
    <text evidence="2">Belongs to the villin/gelsolin family.</text>
</comment>
<dbReference type="InterPro" id="IPR029006">
    <property type="entry name" value="ADF-H/Gelsolin-like_dom_sf"/>
</dbReference>
<evidence type="ECO:0000256" key="1">
    <source>
        <dbReference type="ARBA" id="ARBA00004245"/>
    </source>
</evidence>
<evidence type="ECO:0000256" key="4">
    <source>
        <dbReference type="ARBA" id="ARBA00022490"/>
    </source>
</evidence>
<dbReference type="Pfam" id="PF00626">
    <property type="entry name" value="Gelsolin"/>
    <property type="match status" value="2"/>
</dbReference>
<keyword evidence="8" id="KW-0206">Cytoskeleton</keyword>
<gene>
    <name evidence="13" type="ORF">C0Q70_14906</name>
</gene>
<proteinExistence type="inferred from homology"/>
<accession>A0A2T7NTE8</accession>
<evidence type="ECO:0000256" key="11">
    <source>
        <dbReference type="ARBA" id="ARBA00083856"/>
    </source>
</evidence>
<reference evidence="13 14" key="1">
    <citation type="submission" date="2018-04" db="EMBL/GenBank/DDBJ databases">
        <title>The genome of golden apple snail Pomacea canaliculata provides insight into stress tolerance and invasive adaptation.</title>
        <authorList>
            <person name="Liu C."/>
            <person name="Liu B."/>
            <person name="Ren Y."/>
            <person name="Zhang Y."/>
            <person name="Wang H."/>
            <person name="Li S."/>
            <person name="Jiang F."/>
            <person name="Yin L."/>
            <person name="Zhang G."/>
            <person name="Qian W."/>
            <person name="Fan W."/>
        </authorList>
    </citation>
    <scope>NUCLEOTIDE SEQUENCE [LARGE SCALE GENOMIC DNA]</scope>
    <source>
        <strain evidence="13">SZHN2017</strain>
        <tissue evidence="13">Muscle</tissue>
    </source>
</reference>
<dbReference type="AlphaFoldDB" id="A0A2T7NTE8"/>
<evidence type="ECO:0000256" key="6">
    <source>
        <dbReference type="ARBA" id="ARBA00022837"/>
    </source>
</evidence>
<dbReference type="GO" id="GO:0051693">
    <property type="term" value="P:actin filament capping"/>
    <property type="evidence" value="ECO:0007669"/>
    <property type="project" value="UniProtKB-KW"/>
</dbReference>
<comment type="subunit">
    <text evidence="10">Interacts with actin monomers and filaments.</text>
</comment>
<dbReference type="GO" id="GO:0015629">
    <property type="term" value="C:actin cytoskeleton"/>
    <property type="evidence" value="ECO:0007669"/>
    <property type="project" value="TreeGrafter"/>
</dbReference>
<dbReference type="GO" id="GO:0051015">
    <property type="term" value="F:actin filament binding"/>
    <property type="evidence" value="ECO:0007669"/>
    <property type="project" value="InterPro"/>
</dbReference>
<feature type="domain" description="Gelsolin-like" evidence="12">
    <location>
        <begin position="65"/>
        <end position="138"/>
    </location>
</feature>
<dbReference type="SUPFAM" id="SSF82754">
    <property type="entry name" value="C-terminal, gelsolin-like domain of Sec23/24"/>
    <property type="match status" value="1"/>
</dbReference>
<dbReference type="InterPro" id="IPR007123">
    <property type="entry name" value="Gelsolin-like_dom"/>
</dbReference>
<keyword evidence="7" id="KW-0009">Actin-binding</keyword>
<dbReference type="PANTHER" id="PTHR11977">
    <property type="entry name" value="VILLIN"/>
    <property type="match status" value="1"/>
</dbReference>
<evidence type="ECO:0000256" key="10">
    <source>
        <dbReference type="ARBA" id="ARBA00063765"/>
    </source>
</evidence>
<sequence>MSGLVKAKKYDWKDSNMVLVGSETDRKVKKASAETEPAWKQAGKKPGIQIWRINKFKVTTWPTDDYGSFYSGDSYIILNTYKDEQGDKLLYDVHFWIGKESTQDEYGTAAYKTVELDTLLDDVPVQHREVQGYESDLFKSYFPKITLCITLKKSKITSDDVFILDDGTCLYQFNGKTCNKDEKYKASQLLRDLKSQRPKCRSEIVDEEDDDELVQKFFKAVDEADMKVDDDDDDDEVKTPTIVTGPPSLYRLTDSGGQLAFSKTKEGHDISKKDFKSNCLPYLLILVFVDGVNCDDNDCDHRGNGLCVCPELPDEEPTPFLTCHLLEGRHGEQSFSNRHHRVLMPLTWLVTQVSSDAICACLASETPAGPAT</sequence>
<keyword evidence="5" id="KW-0677">Repeat</keyword>
<evidence type="ECO:0000256" key="3">
    <source>
        <dbReference type="ARBA" id="ARBA00022467"/>
    </source>
</evidence>
<dbReference type="Gene3D" id="3.40.20.10">
    <property type="entry name" value="Severin"/>
    <property type="match status" value="2"/>
</dbReference>
<evidence type="ECO:0000256" key="5">
    <source>
        <dbReference type="ARBA" id="ARBA00022737"/>
    </source>
</evidence>
<keyword evidence="4" id="KW-0963">Cytoplasm</keyword>
<dbReference type="SUPFAM" id="SSF55753">
    <property type="entry name" value="Actin depolymerizing proteins"/>
    <property type="match status" value="1"/>
</dbReference>
<dbReference type="CDD" id="cd11290">
    <property type="entry name" value="gelsolin_S1_like"/>
    <property type="match status" value="1"/>
</dbReference>
<evidence type="ECO:0000256" key="7">
    <source>
        <dbReference type="ARBA" id="ARBA00023203"/>
    </source>
</evidence>
<comment type="caution">
    <text evidence="13">The sequence shown here is derived from an EMBL/GenBank/DDBJ whole genome shotgun (WGS) entry which is preliminary data.</text>
</comment>
<comment type="subcellular location">
    <subcellularLocation>
        <location evidence="1">Cytoplasm</location>
        <location evidence="1">Cytoskeleton</location>
    </subcellularLocation>
</comment>
<evidence type="ECO:0000313" key="14">
    <source>
        <dbReference type="Proteomes" id="UP000245119"/>
    </source>
</evidence>
<comment type="function">
    <text evidence="9">Calcium-regulated protein that binds to the plus (or barbed) ends of actin monomers or filaments, preventing monomer exchange (end-blocking or capping). Can promote the assembly of monomers into filaments (nucleation) as well as sever existing filaments.</text>
</comment>
<evidence type="ECO:0000256" key="9">
    <source>
        <dbReference type="ARBA" id="ARBA00056258"/>
    </source>
</evidence>
<name>A0A2T7NTE8_POMCA</name>
<dbReference type="EMBL" id="PZQS01000009">
    <property type="protein sequence ID" value="PVD24423.1"/>
    <property type="molecule type" value="Genomic_DNA"/>
</dbReference>
<dbReference type="FunFam" id="3.40.20.10:FF:000043">
    <property type="entry name" value="macrophage-capping protein-like isoform X2"/>
    <property type="match status" value="1"/>
</dbReference>
<feature type="domain" description="Gelsolin-like" evidence="12">
    <location>
        <begin position="149"/>
        <end position="205"/>
    </location>
</feature>
<dbReference type="GO" id="GO:0008154">
    <property type="term" value="P:actin polymerization or depolymerization"/>
    <property type="evidence" value="ECO:0007669"/>
    <property type="project" value="TreeGrafter"/>
</dbReference>
<keyword evidence="6" id="KW-0106">Calcium</keyword>
<evidence type="ECO:0000256" key="8">
    <source>
        <dbReference type="ARBA" id="ARBA00023212"/>
    </source>
</evidence>
<dbReference type="GO" id="GO:0005737">
    <property type="term" value="C:cytoplasm"/>
    <property type="evidence" value="ECO:0007669"/>
    <property type="project" value="TreeGrafter"/>
</dbReference>
<dbReference type="STRING" id="400727.A0A2T7NTE8"/>
<protein>
    <recommendedName>
        <fullName evidence="11">Actin-modulator</fullName>
    </recommendedName>
</protein>
<dbReference type="InterPro" id="IPR007122">
    <property type="entry name" value="Villin/Gelsolin"/>
</dbReference>
<dbReference type="InterPro" id="IPR036180">
    <property type="entry name" value="Gelsolin-like_dom_sf"/>
</dbReference>